<protein>
    <submittedName>
        <fullName evidence="2">Uncharacterized protein</fullName>
    </submittedName>
</protein>
<sequence>MPRPPRIHSFKHCPTPTPQPTELRTKTKRTQQVSVGRQAMDLLDSPLEALALNYLSVGFLTVVNNLWTWVAVITAAVSFWRIRAAGGAATYLISDGSPPPPRNDQRSSGSELVPEISVSDVSADEPPALAPSPSPAPASEMMVGYDVKVDDGVTKGTKFVAVFYGEDDREGDGELTSANEWEESTGEDEGCGEWWERVLRTRTGEMGWYSYQDLTVLNGNVVRLWDSCSCSRSLKYSSSCVAW</sequence>
<keyword evidence="3" id="KW-1185">Reference proteome</keyword>
<accession>A0A5N6QJ40</accession>
<proteinExistence type="predicted"/>
<gene>
    <name evidence="2" type="ORF">FH972_002951</name>
</gene>
<evidence type="ECO:0000313" key="2">
    <source>
        <dbReference type="EMBL" id="KAE7998404.1"/>
    </source>
</evidence>
<dbReference type="Proteomes" id="UP000327013">
    <property type="component" value="Chromosome 1"/>
</dbReference>
<dbReference type="EMBL" id="CM017321">
    <property type="protein sequence ID" value="KAE7998404.1"/>
    <property type="molecule type" value="Genomic_DNA"/>
</dbReference>
<feature type="region of interest" description="Disordered" evidence="1">
    <location>
        <begin position="92"/>
        <end position="137"/>
    </location>
</feature>
<feature type="region of interest" description="Disordered" evidence="1">
    <location>
        <begin position="170"/>
        <end position="189"/>
    </location>
</feature>
<feature type="compositionally biased region" description="Basic residues" evidence="1">
    <location>
        <begin position="1"/>
        <end position="11"/>
    </location>
</feature>
<reference evidence="2 3" key="1">
    <citation type="submission" date="2019-06" db="EMBL/GenBank/DDBJ databases">
        <title>A chromosomal-level reference genome of Carpinus fangiana (Coryloideae, Betulaceae).</title>
        <authorList>
            <person name="Yang X."/>
            <person name="Wang Z."/>
            <person name="Zhang L."/>
            <person name="Hao G."/>
            <person name="Liu J."/>
            <person name="Yang Y."/>
        </authorList>
    </citation>
    <scope>NUCLEOTIDE SEQUENCE [LARGE SCALE GENOMIC DNA]</scope>
    <source>
        <strain evidence="2">Cfa_2016G</strain>
        <tissue evidence="2">Leaf</tissue>
    </source>
</reference>
<evidence type="ECO:0000256" key="1">
    <source>
        <dbReference type="SAM" id="MobiDB-lite"/>
    </source>
</evidence>
<dbReference type="AlphaFoldDB" id="A0A5N6QJ40"/>
<organism evidence="2 3">
    <name type="scientific">Carpinus fangiana</name>
    <dbReference type="NCBI Taxonomy" id="176857"/>
    <lineage>
        <taxon>Eukaryota</taxon>
        <taxon>Viridiplantae</taxon>
        <taxon>Streptophyta</taxon>
        <taxon>Embryophyta</taxon>
        <taxon>Tracheophyta</taxon>
        <taxon>Spermatophyta</taxon>
        <taxon>Magnoliopsida</taxon>
        <taxon>eudicotyledons</taxon>
        <taxon>Gunneridae</taxon>
        <taxon>Pentapetalae</taxon>
        <taxon>rosids</taxon>
        <taxon>fabids</taxon>
        <taxon>Fagales</taxon>
        <taxon>Betulaceae</taxon>
        <taxon>Carpinus</taxon>
    </lineage>
</organism>
<dbReference type="PANTHER" id="PTHR36369:SF1">
    <property type="entry name" value="TRANSMEMBRANE PROTEIN"/>
    <property type="match status" value="1"/>
</dbReference>
<feature type="region of interest" description="Disordered" evidence="1">
    <location>
        <begin position="1"/>
        <end position="24"/>
    </location>
</feature>
<feature type="compositionally biased region" description="Acidic residues" evidence="1">
    <location>
        <begin position="180"/>
        <end position="189"/>
    </location>
</feature>
<dbReference type="OrthoDB" id="1921606at2759"/>
<name>A0A5N6QJ40_9ROSI</name>
<evidence type="ECO:0000313" key="3">
    <source>
        <dbReference type="Proteomes" id="UP000327013"/>
    </source>
</evidence>
<dbReference type="PANTHER" id="PTHR36369">
    <property type="entry name" value="TRANSMEMBRANE PROTEIN"/>
    <property type="match status" value="1"/>
</dbReference>